<keyword evidence="1" id="KW-0472">Membrane</keyword>
<feature type="transmembrane region" description="Helical" evidence="1">
    <location>
        <begin position="159"/>
        <end position="176"/>
    </location>
</feature>
<name>A0ABQ4EES2_9ACTN</name>
<comment type="caution">
    <text evidence="2">The sequence shown here is derived from an EMBL/GenBank/DDBJ whole genome shotgun (WGS) entry which is preliminary data.</text>
</comment>
<gene>
    <name evidence="2" type="ORF">Pen02_81680</name>
</gene>
<dbReference type="Proteomes" id="UP000646749">
    <property type="component" value="Unassembled WGS sequence"/>
</dbReference>
<accession>A0ABQ4EES2</accession>
<keyword evidence="3" id="KW-1185">Reference proteome</keyword>
<sequence length="309" mass="32902">MLSFVAESGVDPKYLLSCRDEAAVERAIAAAHLDFSLSNVNTKGFDPSDCFDWLVWIESQLDDDSPNGDIFRVENVTIGAPTRVLAWVRASILGAAAVAAVPSLLGLLAAMVFFIWRPPIDCRPVPARLGLPGTKGAISLAFSTVVFGGLLTFVWDTNLAVIGAVGFALLGLFDAGQADRPEYESLKWADPIRASFITWLISGSRIALALAFGLWLLSHTGAALLVGALLGGVLGLVLALGNGGAFTLLHSLDRLRLRRAGSLPRNLTTFLSWATEQGILQAAGYGHRFRHDLVRRAVRESAAATAPAP</sequence>
<feature type="transmembrane region" description="Helical" evidence="1">
    <location>
        <begin position="223"/>
        <end position="249"/>
    </location>
</feature>
<proteinExistence type="predicted"/>
<dbReference type="EMBL" id="BONW01000055">
    <property type="protein sequence ID" value="GIG93232.1"/>
    <property type="molecule type" value="Genomic_DNA"/>
</dbReference>
<feature type="transmembrane region" description="Helical" evidence="1">
    <location>
        <begin position="196"/>
        <end position="217"/>
    </location>
</feature>
<reference evidence="2 3" key="1">
    <citation type="submission" date="2021-01" db="EMBL/GenBank/DDBJ databases">
        <title>Whole genome shotgun sequence of Plantactinospora endophytica NBRC 110450.</title>
        <authorList>
            <person name="Komaki H."/>
            <person name="Tamura T."/>
        </authorList>
    </citation>
    <scope>NUCLEOTIDE SEQUENCE [LARGE SCALE GENOMIC DNA]</scope>
    <source>
        <strain evidence="2 3">NBRC 110450</strain>
    </source>
</reference>
<feature type="transmembrane region" description="Helical" evidence="1">
    <location>
        <begin position="92"/>
        <end position="116"/>
    </location>
</feature>
<keyword evidence="1" id="KW-1133">Transmembrane helix</keyword>
<evidence type="ECO:0000256" key="1">
    <source>
        <dbReference type="SAM" id="Phobius"/>
    </source>
</evidence>
<evidence type="ECO:0000313" key="2">
    <source>
        <dbReference type="EMBL" id="GIG93232.1"/>
    </source>
</evidence>
<protein>
    <submittedName>
        <fullName evidence="2">Uncharacterized protein</fullName>
    </submittedName>
</protein>
<keyword evidence="1" id="KW-0812">Transmembrane</keyword>
<evidence type="ECO:0000313" key="3">
    <source>
        <dbReference type="Proteomes" id="UP000646749"/>
    </source>
</evidence>
<feature type="transmembrane region" description="Helical" evidence="1">
    <location>
        <begin position="136"/>
        <end position="153"/>
    </location>
</feature>
<organism evidence="2 3">
    <name type="scientific">Plantactinospora endophytica</name>
    <dbReference type="NCBI Taxonomy" id="673535"/>
    <lineage>
        <taxon>Bacteria</taxon>
        <taxon>Bacillati</taxon>
        <taxon>Actinomycetota</taxon>
        <taxon>Actinomycetes</taxon>
        <taxon>Micromonosporales</taxon>
        <taxon>Micromonosporaceae</taxon>
        <taxon>Plantactinospora</taxon>
    </lineage>
</organism>